<keyword evidence="1" id="KW-1185">Reference proteome</keyword>
<dbReference type="RefSeq" id="XP_021106670.1">
    <property type="nucleotide sequence ID" value="XM_021251011.1"/>
</dbReference>
<protein>
    <submittedName>
        <fullName evidence="2">Uncharacterized protein LOC101709177 isoform X9</fullName>
    </submittedName>
</protein>
<dbReference type="Proteomes" id="UP000694906">
    <property type="component" value="Unplaced"/>
</dbReference>
<gene>
    <name evidence="2" type="primary">LOC101709177</name>
</gene>
<sequence length="127" mass="15071">MEVKARVCSSVIPDAQEADGRRIPYDVRHFYIPKYFKGRCPKEKKAYIQTKRDMLSTSVKVMAMKESWHEFQKRKLDPNKKRIFVSSKRDSECLAVFRIDLQIWKSNTHRRSNMPDKETSIFTLLAK</sequence>
<name>A0AAX6SDZ5_HETGA</name>
<dbReference type="AlphaFoldDB" id="A0AAX6SDZ5"/>
<organism evidence="1 2">
    <name type="scientific">Heterocephalus glaber</name>
    <name type="common">Naked mole rat</name>
    <dbReference type="NCBI Taxonomy" id="10181"/>
    <lineage>
        <taxon>Eukaryota</taxon>
        <taxon>Metazoa</taxon>
        <taxon>Chordata</taxon>
        <taxon>Craniata</taxon>
        <taxon>Vertebrata</taxon>
        <taxon>Euteleostomi</taxon>
        <taxon>Mammalia</taxon>
        <taxon>Eutheria</taxon>
        <taxon>Euarchontoglires</taxon>
        <taxon>Glires</taxon>
        <taxon>Rodentia</taxon>
        <taxon>Hystricomorpha</taxon>
        <taxon>Bathyergidae</taxon>
        <taxon>Heterocephalus</taxon>
    </lineage>
</organism>
<dbReference type="GeneID" id="101709177"/>
<proteinExistence type="predicted"/>
<reference evidence="2" key="1">
    <citation type="submission" date="2025-08" db="UniProtKB">
        <authorList>
            <consortium name="RefSeq"/>
        </authorList>
    </citation>
    <scope>IDENTIFICATION</scope>
</reference>
<accession>A0AAX6SDZ5</accession>
<evidence type="ECO:0000313" key="1">
    <source>
        <dbReference type="Proteomes" id="UP000694906"/>
    </source>
</evidence>
<evidence type="ECO:0000313" key="2">
    <source>
        <dbReference type="RefSeq" id="XP_021106670.1"/>
    </source>
</evidence>